<dbReference type="MEROPS" id="M38.982"/>
<evidence type="ECO:0000313" key="8">
    <source>
        <dbReference type="EMBL" id="GAU94158.1"/>
    </source>
</evidence>
<dbReference type="PANTHER" id="PTHR33569">
    <property type="entry name" value="UREASE"/>
    <property type="match status" value="1"/>
</dbReference>
<dbReference type="InterPro" id="IPR017951">
    <property type="entry name" value="Urease_asu_c"/>
</dbReference>
<dbReference type="STRING" id="947166.A0A1D1V6L6"/>
<evidence type="ECO:0000256" key="6">
    <source>
        <dbReference type="PROSITE-ProRule" id="PRU00700"/>
    </source>
</evidence>
<comment type="pathway">
    <text evidence="1">Nitrogen metabolism; urea degradation; CO(2) and NH(3) from urea (urease route): step 1/1.</text>
</comment>
<keyword evidence="9" id="KW-1185">Reference proteome</keyword>
<dbReference type="Gene3D" id="2.30.40.10">
    <property type="entry name" value="Urease, subunit C, domain 1"/>
    <property type="match status" value="1"/>
</dbReference>
<keyword evidence="4" id="KW-0479">Metal-binding</keyword>
<evidence type="ECO:0000256" key="2">
    <source>
        <dbReference type="ARBA" id="ARBA00012934"/>
    </source>
</evidence>
<gene>
    <name evidence="8" type="primary">RvY_05983-1</name>
    <name evidence="8" type="synonym">RvY_05983.1</name>
    <name evidence="8" type="ORF">RvY_05983</name>
</gene>
<dbReference type="InterPro" id="IPR050069">
    <property type="entry name" value="Urease_subunit"/>
</dbReference>
<keyword evidence="5" id="KW-0378">Hydrolase</keyword>
<dbReference type="GO" id="GO:0043419">
    <property type="term" value="P:urea catabolic process"/>
    <property type="evidence" value="ECO:0007669"/>
    <property type="project" value="UniProtKB-UniPathway"/>
</dbReference>
<dbReference type="Pfam" id="PF00449">
    <property type="entry name" value="Urease_alpha"/>
    <property type="match status" value="1"/>
</dbReference>
<dbReference type="InterPro" id="IPR011059">
    <property type="entry name" value="Metal-dep_hydrolase_composite"/>
</dbReference>
<dbReference type="InterPro" id="IPR002019">
    <property type="entry name" value="Urease_beta-like"/>
</dbReference>
<dbReference type="Pfam" id="PF00699">
    <property type="entry name" value="Urease_beta"/>
    <property type="match status" value="1"/>
</dbReference>
<dbReference type="AlphaFoldDB" id="A0A1D1V6L6"/>
<evidence type="ECO:0000256" key="1">
    <source>
        <dbReference type="ARBA" id="ARBA00004897"/>
    </source>
</evidence>
<name>A0A1D1V6L6_RAMVA</name>
<dbReference type="InterPro" id="IPR006680">
    <property type="entry name" value="Amidohydro-rel"/>
</dbReference>
<proteinExistence type="predicted"/>
<dbReference type="GO" id="GO:0035550">
    <property type="term" value="C:urease complex"/>
    <property type="evidence" value="ECO:0007669"/>
    <property type="project" value="InterPro"/>
</dbReference>
<reference evidence="8 9" key="1">
    <citation type="journal article" date="2016" name="Nat. Commun.">
        <title>Extremotolerant tardigrade genome and improved radiotolerance of human cultured cells by tardigrade-unique protein.</title>
        <authorList>
            <person name="Hashimoto T."/>
            <person name="Horikawa D.D."/>
            <person name="Saito Y."/>
            <person name="Kuwahara H."/>
            <person name="Kozuka-Hata H."/>
            <person name="Shin-I T."/>
            <person name="Minakuchi Y."/>
            <person name="Ohishi K."/>
            <person name="Motoyama A."/>
            <person name="Aizu T."/>
            <person name="Enomoto A."/>
            <person name="Kondo K."/>
            <person name="Tanaka S."/>
            <person name="Hara Y."/>
            <person name="Koshikawa S."/>
            <person name="Sagara H."/>
            <person name="Miura T."/>
            <person name="Yokobori S."/>
            <person name="Miyagawa K."/>
            <person name="Suzuki Y."/>
            <person name="Kubo T."/>
            <person name="Oyama M."/>
            <person name="Kohara Y."/>
            <person name="Fujiyama A."/>
            <person name="Arakawa K."/>
            <person name="Katayama T."/>
            <person name="Toyoda A."/>
            <person name="Kunieda T."/>
        </authorList>
    </citation>
    <scope>NUCLEOTIDE SEQUENCE [LARGE SCALE GENOMIC DNA]</scope>
    <source>
        <strain evidence="8 9">YOKOZUNA-1</strain>
    </source>
</reference>
<dbReference type="GO" id="GO:0009039">
    <property type="term" value="F:urease activity"/>
    <property type="evidence" value="ECO:0007669"/>
    <property type="project" value="UniProtKB-EC"/>
</dbReference>
<dbReference type="InterPro" id="IPR029754">
    <property type="entry name" value="Urease_Ni-bd"/>
</dbReference>
<dbReference type="SUPFAM" id="SSF51338">
    <property type="entry name" value="Composite domain of metallo-dependent hydrolases"/>
    <property type="match status" value="1"/>
</dbReference>
<dbReference type="Proteomes" id="UP000186922">
    <property type="component" value="Unassembled WGS sequence"/>
</dbReference>
<comment type="caution">
    <text evidence="8">The sequence shown here is derived from an EMBL/GenBank/DDBJ whole genome shotgun (WGS) entry which is preliminary data.</text>
</comment>
<keyword evidence="3" id="KW-0533">Nickel</keyword>
<evidence type="ECO:0000256" key="4">
    <source>
        <dbReference type="ARBA" id="ARBA00022723"/>
    </source>
</evidence>
<dbReference type="InterPro" id="IPR036461">
    <property type="entry name" value="Urease_betasu_sf"/>
</dbReference>
<evidence type="ECO:0000256" key="5">
    <source>
        <dbReference type="ARBA" id="ARBA00022801"/>
    </source>
</evidence>
<dbReference type="SUPFAM" id="SSF51278">
    <property type="entry name" value="Urease, beta-subunit"/>
    <property type="match status" value="1"/>
</dbReference>
<feature type="domain" description="Urease" evidence="7">
    <location>
        <begin position="211"/>
        <end position="262"/>
    </location>
</feature>
<evidence type="ECO:0000313" key="9">
    <source>
        <dbReference type="Proteomes" id="UP000186922"/>
    </source>
</evidence>
<dbReference type="GO" id="GO:0016151">
    <property type="term" value="F:nickel cation binding"/>
    <property type="evidence" value="ECO:0007669"/>
    <property type="project" value="InterPro"/>
</dbReference>
<protein>
    <recommendedName>
        <fullName evidence="2">urease</fullName>
        <ecNumber evidence="2">3.5.1.5</ecNumber>
    </recommendedName>
</protein>
<comment type="caution">
    <text evidence="6">Lacks conserved residue(s) required for the propagation of feature annotation.</text>
</comment>
<evidence type="ECO:0000256" key="3">
    <source>
        <dbReference type="ARBA" id="ARBA00022596"/>
    </source>
</evidence>
<dbReference type="PROSITE" id="PS51368">
    <property type="entry name" value="UREASE_3"/>
    <property type="match status" value="1"/>
</dbReference>
<dbReference type="Pfam" id="PF01979">
    <property type="entry name" value="Amidohydro_1"/>
    <property type="match status" value="1"/>
</dbReference>
<dbReference type="EC" id="3.5.1.5" evidence="2"/>
<dbReference type="OrthoDB" id="6429156at2759"/>
<dbReference type="UniPathway" id="UPA00258">
    <property type="reaction ID" value="UER00370"/>
</dbReference>
<organism evidence="8 9">
    <name type="scientific">Ramazzottius varieornatus</name>
    <name type="common">Water bear</name>
    <name type="synonym">Tardigrade</name>
    <dbReference type="NCBI Taxonomy" id="947166"/>
    <lineage>
        <taxon>Eukaryota</taxon>
        <taxon>Metazoa</taxon>
        <taxon>Ecdysozoa</taxon>
        <taxon>Tardigrada</taxon>
        <taxon>Eutardigrada</taxon>
        <taxon>Parachela</taxon>
        <taxon>Hypsibioidea</taxon>
        <taxon>Ramazzottiidae</taxon>
        <taxon>Ramazzottius</taxon>
    </lineage>
</organism>
<dbReference type="PROSITE" id="PS01120">
    <property type="entry name" value="UREASE_1"/>
    <property type="match status" value="1"/>
</dbReference>
<dbReference type="PANTHER" id="PTHR33569:SF1">
    <property type="entry name" value="UREASE"/>
    <property type="match status" value="1"/>
</dbReference>
<dbReference type="EMBL" id="BDGG01000002">
    <property type="protein sequence ID" value="GAU94158.1"/>
    <property type="molecule type" value="Genomic_DNA"/>
</dbReference>
<evidence type="ECO:0000259" key="7">
    <source>
        <dbReference type="PROSITE" id="PS51368"/>
    </source>
</evidence>
<sequence length="262" mass="27159">MRLDIPAGTAIRFEPGGQRRVPLTEIGGTQIIRGGNGMCDGPVEKENVHRVLRKLKKHGFRHLAQAEEYAVKAATMPRELYAASSGPTVGDKIRLGDIGLLIEVEKDLGAYADGCMFGSGKVIRDGMGQAVGVVGVKKKDEPSTLDTVIINALVFDAVTGIVKCDIGIKDGYIVGLGKAGNPDAMEGVSEHLIVGCGTEVISAGGQIVTAGALDCHVHFICPQLIKEAIAAGSTTMIGGGTGPASGTCATTCTPGPQHLRFL</sequence>
<dbReference type="InterPro" id="IPR011612">
    <property type="entry name" value="Urease_alpha_N_dom"/>
</dbReference>
<dbReference type="Gene3D" id="2.10.150.10">
    <property type="entry name" value="Urease, beta subunit"/>
    <property type="match status" value="1"/>
</dbReference>
<accession>A0A1D1V6L6</accession>